<dbReference type="CDD" id="cd07136">
    <property type="entry name" value="ALDH_YwdH-P39616"/>
    <property type="match status" value="1"/>
</dbReference>
<dbReference type="Gene3D" id="3.40.605.10">
    <property type="entry name" value="Aldehyde Dehydrogenase, Chain A, domain 1"/>
    <property type="match status" value="1"/>
</dbReference>
<evidence type="ECO:0000256" key="1">
    <source>
        <dbReference type="ARBA" id="ARBA00009986"/>
    </source>
</evidence>
<accession>A0A395XPJ9</accession>
<proteinExistence type="inferred from homology"/>
<comment type="similarity">
    <text evidence="1 4 7">Belongs to the aldehyde dehydrogenase family.</text>
</comment>
<dbReference type="InterPro" id="IPR015590">
    <property type="entry name" value="Aldehyde_DH_dom"/>
</dbReference>
<gene>
    <name evidence="9" type="ORF">DWV67_05800</name>
</gene>
<keyword evidence="2 4" id="KW-0560">Oxidoreductase</keyword>
<evidence type="ECO:0000259" key="8">
    <source>
        <dbReference type="Pfam" id="PF00171"/>
    </source>
</evidence>
<dbReference type="GO" id="GO:0004029">
    <property type="term" value="F:aldehyde dehydrogenase (NAD+) activity"/>
    <property type="evidence" value="ECO:0007669"/>
    <property type="project" value="TreeGrafter"/>
</dbReference>
<feature type="domain" description="Aldehyde dehydrogenase" evidence="8">
    <location>
        <begin position="2"/>
        <end position="430"/>
    </location>
</feature>
<dbReference type="PANTHER" id="PTHR43570:SF16">
    <property type="entry name" value="ALDEHYDE DEHYDROGENASE TYPE III, ISOFORM Q"/>
    <property type="match status" value="1"/>
</dbReference>
<dbReference type="SUPFAM" id="SSF53720">
    <property type="entry name" value="ALDH-like"/>
    <property type="match status" value="1"/>
</dbReference>
<dbReference type="InterPro" id="IPR016163">
    <property type="entry name" value="Ald_DH_C"/>
</dbReference>
<dbReference type="FunFam" id="3.40.605.10:FF:000004">
    <property type="entry name" value="Aldehyde dehydrogenase"/>
    <property type="match status" value="1"/>
</dbReference>
<dbReference type="InterPro" id="IPR016162">
    <property type="entry name" value="Ald_DH_N"/>
</dbReference>
<dbReference type="InterPro" id="IPR016161">
    <property type="entry name" value="Ald_DH/histidinol_DH"/>
</dbReference>
<sequence length="459" mass="52162">MTQAEIKQLIQKQRTFFHSNATLDVEYRIHALQKLKACILKYENEINIAIRADLGKCAFESYMCETGLVLSELTYMIRHTRKFAKERTVRTPLAQFHSRSYQKPSPYGVTLIMSPWNYPFMLTIEPLIDALAAGNTAILKPSAYSAHTTALISRIIRECFDEKYVAVVTGGREENNFLLNEHFDYIFFTGSQEVGKEVMRHASNHLTPITLELGGKSPCIVHKSADIKLAAKRIVFGKFLNCGQTCVAPDYIYCDRTVKDKLIKELKKQIQKQYSKQPLARKEYGKIINLKHFDRLLGLIDYDKVVYGGTFDHHTLQIEPTIMDNVTFADAVMQEEIFGPVLPILTYDSINEAVNNICAMPHPLALYIFTGDTHVAKNVIARIGFGGGCINDTLIHLATSEMPFGGFGESGMGSYHGKTGFDTFTHYKSIVDKKTWLDLPMRYQPYKKINNKLLHMFLK</sequence>
<evidence type="ECO:0000256" key="6">
    <source>
        <dbReference type="PROSITE-ProRule" id="PRU10007"/>
    </source>
</evidence>
<evidence type="ECO:0000313" key="9">
    <source>
        <dbReference type="EMBL" id="RGW54249.1"/>
    </source>
</evidence>
<dbReference type="FunFam" id="3.40.309.10:FF:000003">
    <property type="entry name" value="Aldehyde dehydrogenase"/>
    <property type="match status" value="1"/>
</dbReference>
<name>A0A395XPJ9_9FIRM</name>
<protein>
    <recommendedName>
        <fullName evidence="4">Aldehyde dehydrogenase</fullName>
    </recommendedName>
</protein>
<evidence type="ECO:0000256" key="4">
    <source>
        <dbReference type="PIRNR" id="PIRNR036492"/>
    </source>
</evidence>
<dbReference type="GO" id="GO:0005737">
    <property type="term" value="C:cytoplasm"/>
    <property type="evidence" value="ECO:0007669"/>
    <property type="project" value="TreeGrafter"/>
</dbReference>
<evidence type="ECO:0000313" key="10">
    <source>
        <dbReference type="Proteomes" id="UP000266376"/>
    </source>
</evidence>
<evidence type="ECO:0000256" key="7">
    <source>
        <dbReference type="RuleBase" id="RU003345"/>
    </source>
</evidence>
<evidence type="ECO:0000256" key="5">
    <source>
        <dbReference type="PIRSR" id="PIRSR036492-1"/>
    </source>
</evidence>
<feature type="active site" evidence="5">
    <location>
        <position position="246"/>
    </location>
</feature>
<dbReference type="Proteomes" id="UP000266376">
    <property type="component" value="Unassembled WGS sequence"/>
</dbReference>
<dbReference type="PIRSF" id="PIRSF036492">
    <property type="entry name" value="ALDH"/>
    <property type="match status" value="1"/>
</dbReference>
<evidence type="ECO:0000256" key="3">
    <source>
        <dbReference type="ARBA" id="ARBA00023027"/>
    </source>
</evidence>
<dbReference type="AlphaFoldDB" id="A0A395XPJ9"/>
<dbReference type="InterPro" id="IPR029510">
    <property type="entry name" value="Ald_DH_CS_GLU"/>
</dbReference>
<dbReference type="PROSITE" id="PS00070">
    <property type="entry name" value="ALDEHYDE_DEHYDR_CYS"/>
    <property type="match status" value="1"/>
</dbReference>
<keyword evidence="3" id="KW-0520">NAD</keyword>
<dbReference type="EMBL" id="QSAJ01000010">
    <property type="protein sequence ID" value="RGW54249.1"/>
    <property type="molecule type" value="Genomic_DNA"/>
</dbReference>
<dbReference type="PANTHER" id="PTHR43570">
    <property type="entry name" value="ALDEHYDE DEHYDROGENASE"/>
    <property type="match status" value="1"/>
</dbReference>
<feature type="active site" evidence="5 6">
    <location>
        <position position="212"/>
    </location>
</feature>
<dbReference type="GO" id="GO:0006081">
    <property type="term" value="P:aldehyde metabolic process"/>
    <property type="evidence" value="ECO:0007669"/>
    <property type="project" value="InterPro"/>
</dbReference>
<organism evidence="9 10">
    <name type="scientific">Dorea formicigenerans</name>
    <dbReference type="NCBI Taxonomy" id="39486"/>
    <lineage>
        <taxon>Bacteria</taxon>
        <taxon>Bacillati</taxon>
        <taxon>Bacillota</taxon>
        <taxon>Clostridia</taxon>
        <taxon>Lachnospirales</taxon>
        <taxon>Lachnospiraceae</taxon>
        <taxon>Dorea</taxon>
    </lineage>
</organism>
<dbReference type="InterPro" id="IPR016160">
    <property type="entry name" value="Ald_DH_CS_CYS"/>
</dbReference>
<dbReference type="InterPro" id="IPR012394">
    <property type="entry name" value="Aldehyde_DH_NAD(P)"/>
</dbReference>
<comment type="caution">
    <text evidence="9">The sequence shown here is derived from an EMBL/GenBank/DDBJ whole genome shotgun (WGS) entry which is preliminary data.</text>
</comment>
<dbReference type="Pfam" id="PF00171">
    <property type="entry name" value="Aldedh"/>
    <property type="match status" value="1"/>
</dbReference>
<reference evidence="9 10" key="1">
    <citation type="submission" date="2018-08" db="EMBL/GenBank/DDBJ databases">
        <title>A genome reference for cultivated species of the human gut microbiota.</title>
        <authorList>
            <person name="Zou Y."/>
            <person name="Xue W."/>
            <person name="Luo G."/>
        </authorList>
    </citation>
    <scope>NUCLEOTIDE SEQUENCE [LARGE SCALE GENOMIC DNA]</scope>
    <source>
        <strain evidence="9 10">AF12-11</strain>
    </source>
</reference>
<evidence type="ECO:0000256" key="2">
    <source>
        <dbReference type="ARBA" id="ARBA00023002"/>
    </source>
</evidence>
<dbReference type="Gene3D" id="3.40.309.10">
    <property type="entry name" value="Aldehyde Dehydrogenase, Chain A, domain 2"/>
    <property type="match status" value="1"/>
</dbReference>
<dbReference type="PROSITE" id="PS00687">
    <property type="entry name" value="ALDEHYDE_DEHYDR_GLU"/>
    <property type="match status" value="1"/>
</dbReference>